<feature type="repeat" description="TPR" evidence="3">
    <location>
        <begin position="430"/>
        <end position="463"/>
    </location>
</feature>
<dbReference type="AlphaFoldDB" id="A0A8S1WBA9"/>
<accession>A0A8S1WBA9</accession>
<keyword evidence="1" id="KW-0677">Repeat</keyword>
<organism evidence="4 5">
    <name type="scientific">Paramecium octaurelia</name>
    <dbReference type="NCBI Taxonomy" id="43137"/>
    <lineage>
        <taxon>Eukaryota</taxon>
        <taxon>Sar</taxon>
        <taxon>Alveolata</taxon>
        <taxon>Ciliophora</taxon>
        <taxon>Intramacronucleata</taxon>
        <taxon>Oligohymenophorea</taxon>
        <taxon>Peniculida</taxon>
        <taxon>Parameciidae</taxon>
        <taxon>Paramecium</taxon>
    </lineage>
</organism>
<evidence type="ECO:0000256" key="2">
    <source>
        <dbReference type="ARBA" id="ARBA00022803"/>
    </source>
</evidence>
<evidence type="ECO:0000313" key="4">
    <source>
        <dbReference type="EMBL" id="CAD8185209.1"/>
    </source>
</evidence>
<dbReference type="OrthoDB" id="66418at2759"/>
<evidence type="ECO:0000256" key="3">
    <source>
        <dbReference type="PROSITE-ProRule" id="PRU00339"/>
    </source>
</evidence>
<evidence type="ECO:0000313" key="5">
    <source>
        <dbReference type="Proteomes" id="UP000683925"/>
    </source>
</evidence>
<dbReference type="Pfam" id="PF12895">
    <property type="entry name" value="ANAPC3"/>
    <property type="match status" value="1"/>
</dbReference>
<dbReference type="PROSITE" id="PS50005">
    <property type="entry name" value="TPR"/>
    <property type="match status" value="6"/>
</dbReference>
<dbReference type="InterPro" id="IPR051685">
    <property type="entry name" value="Ycf3/AcsC/BcsC/TPR_MFPF"/>
</dbReference>
<keyword evidence="5" id="KW-1185">Reference proteome</keyword>
<feature type="repeat" description="TPR" evidence="3">
    <location>
        <begin position="328"/>
        <end position="361"/>
    </location>
</feature>
<keyword evidence="2 3" id="KW-0802">TPR repeat</keyword>
<sequence length="546" mass="63981">MNQQKLFMCQDITHDEGDIQGFCLNLDCQNSKSQFCTQCAIDPKKHSNCKKDLKVFGQIQNLITQFKYNIFDLTDQLNNSFQNAKFKFEEYLKSLERMKTQLDKISKCFNQQDYQQMRESLSMIKELYQYFNNQEEIMIQNKIGTQLNNVKKMIATLEGNKEQQFTQSNQIDIQSTFQQGVQLLNLKKWQLANKQLTENIKYLEKQISFNKFFQGLSLIEMNQPGKGITMREQAKKINSNLYKDLLEYTDLELCKSPQNTFMLIAKNYALADEKKYQLAIQQCELVLKEEPDHLHALFRKSFSLYHQKQHSQAISCIDQALQQYQNYCMGYLMKGCSLEELKKYSDAIICYEKAIQIDPNFASAYINKGNSLKNLNKYNDAMIYYEKAIEIDPKYPVAYVNKGNFLKFLKKYNDAINSYDQAIEIDPNYTIAYIYKGNTLEDLQKGNDAIICYDKAIEIDPNDVVAYIYKGNFLKNQNKLHEAVDFYDKAILLDPTNDEAYYNKGICLTKMNKLQSALDNYEEAIKWCKSNKNEFRELIQQIAIKK</sequence>
<dbReference type="EMBL" id="CAJJDP010000084">
    <property type="protein sequence ID" value="CAD8185209.1"/>
    <property type="molecule type" value="Genomic_DNA"/>
</dbReference>
<dbReference type="PROSITE" id="PS50293">
    <property type="entry name" value="TPR_REGION"/>
    <property type="match status" value="2"/>
</dbReference>
<dbReference type="Proteomes" id="UP000683925">
    <property type="component" value="Unassembled WGS sequence"/>
</dbReference>
<comment type="caution">
    <text evidence="4">The sequence shown here is derived from an EMBL/GenBank/DDBJ whole genome shotgun (WGS) entry which is preliminary data.</text>
</comment>
<gene>
    <name evidence="4" type="ORF">POCTA_138.1.T0850041</name>
</gene>
<feature type="repeat" description="TPR" evidence="3">
    <location>
        <begin position="362"/>
        <end position="395"/>
    </location>
</feature>
<dbReference type="InterPro" id="IPR019734">
    <property type="entry name" value="TPR_rpt"/>
</dbReference>
<dbReference type="PANTHER" id="PTHR44943">
    <property type="entry name" value="CELLULOSE SYNTHASE OPERON PROTEIN C"/>
    <property type="match status" value="1"/>
</dbReference>
<dbReference type="PANTHER" id="PTHR44943:SF4">
    <property type="entry name" value="TPR REPEAT-CONTAINING PROTEIN MJ0798"/>
    <property type="match status" value="1"/>
</dbReference>
<name>A0A8S1WBA9_PAROT</name>
<reference evidence="4" key="1">
    <citation type="submission" date="2021-01" db="EMBL/GenBank/DDBJ databases">
        <authorList>
            <consortium name="Genoscope - CEA"/>
            <person name="William W."/>
        </authorList>
    </citation>
    <scope>NUCLEOTIDE SEQUENCE</scope>
</reference>
<feature type="repeat" description="TPR" evidence="3">
    <location>
        <begin position="396"/>
        <end position="429"/>
    </location>
</feature>
<evidence type="ECO:0008006" key="6">
    <source>
        <dbReference type="Google" id="ProtNLM"/>
    </source>
</evidence>
<feature type="repeat" description="TPR" evidence="3">
    <location>
        <begin position="464"/>
        <end position="497"/>
    </location>
</feature>
<proteinExistence type="predicted"/>
<protein>
    <recommendedName>
        <fullName evidence="6">Tetratricopeptide repeat protein</fullName>
    </recommendedName>
</protein>
<feature type="repeat" description="TPR" evidence="3">
    <location>
        <begin position="498"/>
        <end position="531"/>
    </location>
</feature>
<dbReference type="Pfam" id="PF00515">
    <property type="entry name" value="TPR_1"/>
    <property type="match status" value="3"/>
</dbReference>
<dbReference type="OMA" id="HTHINVI"/>
<dbReference type="SMART" id="SM00028">
    <property type="entry name" value="TPR"/>
    <property type="match status" value="8"/>
</dbReference>
<evidence type="ECO:0000256" key="1">
    <source>
        <dbReference type="ARBA" id="ARBA00022737"/>
    </source>
</evidence>